<keyword evidence="9" id="KW-1185">Reference proteome</keyword>
<keyword evidence="3" id="KW-0732">Signal</keyword>
<evidence type="ECO:0000256" key="5">
    <source>
        <dbReference type="ARBA" id="ARBA00023237"/>
    </source>
</evidence>
<evidence type="ECO:0000259" key="7">
    <source>
        <dbReference type="Pfam" id="PF14322"/>
    </source>
</evidence>
<evidence type="ECO:0000256" key="3">
    <source>
        <dbReference type="ARBA" id="ARBA00022729"/>
    </source>
</evidence>
<keyword evidence="5" id="KW-0998">Cell outer membrane</keyword>
<dbReference type="InterPro" id="IPR012944">
    <property type="entry name" value="SusD_RagB_dom"/>
</dbReference>
<gene>
    <name evidence="8" type="ORF">EDD80_11066</name>
</gene>
<reference evidence="8 9" key="1">
    <citation type="submission" date="2019-03" db="EMBL/GenBank/DDBJ databases">
        <title>Genomic Encyclopedia of Type Strains, Phase IV (KMG-IV): sequencing the most valuable type-strain genomes for metagenomic binning, comparative biology and taxonomic classification.</title>
        <authorList>
            <person name="Goeker M."/>
        </authorList>
    </citation>
    <scope>NUCLEOTIDE SEQUENCE [LARGE SCALE GENOMIC DNA]</scope>
    <source>
        <strain evidence="8 9">DSM 21100</strain>
    </source>
</reference>
<dbReference type="Proteomes" id="UP000295807">
    <property type="component" value="Unassembled WGS sequence"/>
</dbReference>
<dbReference type="Gene3D" id="1.25.40.390">
    <property type="match status" value="1"/>
</dbReference>
<feature type="domain" description="SusD-like N-terminal" evidence="7">
    <location>
        <begin position="81"/>
        <end position="222"/>
    </location>
</feature>
<dbReference type="Pfam" id="PF07980">
    <property type="entry name" value="SusD_RagB"/>
    <property type="match status" value="1"/>
</dbReference>
<accession>A0A4R3KP22</accession>
<name>A0A4R3KP22_9SPHI</name>
<dbReference type="AlphaFoldDB" id="A0A4R3KP22"/>
<dbReference type="SUPFAM" id="SSF48452">
    <property type="entry name" value="TPR-like"/>
    <property type="match status" value="1"/>
</dbReference>
<dbReference type="InterPro" id="IPR033985">
    <property type="entry name" value="SusD-like_N"/>
</dbReference>
<dbReference type="InterPro" id="IPR011990">
    <property type="entry name" value="TPR-like_helical_dom_sf"/>
</dbReference>
<keyword evidence="4" id="KW-0472">Membrane</keyword>
<comment type="similarity">
    <text evidence="2">Belongs to the SusD family.</text>
</comment>
<evidence type="ECO:0000259" key="6">
    <source>
        <dbReference type="Pfam" id="PF07980"/>
    </source>
</evidence>
<feature type="domain" description="RagB/SusD" evidence="6">
    <location>
        <begin position="356"/>
        <end position="506"/>
    </location>
</feature>
<comment type="subcellular location">
    <subcellularLocation>
        <location evidence="1">Cell outer membrane</location>
    </subcellularLocation>
</comment>
<evidence type="ECO:0000256" key="1">
    <source>
        <dbReference type="ARBA" id="ARBA00004442"/>
    </source>
</evidence>
<evidence type="ECO:0000256" key="2">
    <source>
        <dbReference type="ARBA" id="ARBA00006275"/>
    </source>
</evidence>
<protein>
    <submittedName>
        <fullName evidence="8">Putative outer membrane starch-binding protein</fullName>
    </submittedName>
</protein>
<evidence type="ECO:0000313" key="9">
    <source>
        <dbReference type="Proteomes" id="UP000295807"/>
    </source>
</evidence>
<comment type="caution">
    <text evidence="8">The sequence shown here is derived from an EMBL/GenBank/DDBJ whole genome shotgun (WGS) entry which is preliminary data.</text>
</comment>
<organism evidence="8 9">
    <name type="scientific">Anseongella ginsenosidimutans</name>
    <dbReference type="NCBI Taxonomy" id="496056"/>
    <lineage>
        <taxon>Bacteria</taxon>
        <taxon>Pseudomonadati</taxon>
        <taxon>Bacteroidota</taxon>
        <taxon>Sphingobacteriia</taxon>
        <taxon>Sphingobacteriales</taxon>
        <taxon>Sphingobacteriaceae</taxon>
        <taxon>Anseongella</taxon>
    </lineage>
</organism>
<dbReference type="EMBL" id="SMAD01000010">
    <property type="protein sequence ID" value="TCS85868.1"/>
    <property type="molecule type" value="Genomic_DNA"/>
</dbReference>
<evidence type="ECO:0000256" key="4">
    <source>
        <dbReference type="ARBA" id="ARBA00023136"/>
    </source>
</evidence>
<proteinExistence type="inferred from homology"/>
<sequence length="509" mass="58276">MVKIRYSLLGLIFLMSSCDKFLEVETPDNLVKDEFWQDEGQVHSSLMGLYTSLNSCLDVYQSWGDIRSSLYAPGAGDDFNSNRAEFLRHDIYPDNGLVSWSPVYRSITWINSFIKNAPGALELDENLTQAELSSMMGEARALRALNYFYLVRAFREVPLITEPYESDSQTFNTAAASEDEALDFIEEDLAFALENAPETFENVNERYGRITKNAVRALWADVKLWRNQYQACLDLCLQLDAQYAGSMVRPLDWYSIFNPGNSTESIFELQYMLEGPNSPLYNWFAHVNTSGNDRRYLANATNIALNATEVLYPPVLPEYATSDTIRLKNYAMLSASLVTNGYGLGAEVYKFLGEAPYQRAYRSSANRNANYIFYRYREVLFMKAEAYAMLGRYAEAEAAINVVREHCDIPPLGIGEGGEGTEFFSRLLMEREFELGFEGKEWFAAVRISRRQGYSNILIEKAANGHSMNVSYPVIRARLLDQESWFLPYHETELENNLQLEQKDYYQNK</sequence>
<dbReference type="Pfam" id="PF14322">
    <property type="entry name" value="SusD-like_3"/>
    <property type="match status" value="1"/>
</dbReference>
<dbReference type="PROSITE" id="PS51257">
    <property type="entry name" value="PROKAR_LIPOPROTEIN"/>
    <property type="match status" value="1"/>
</dbReference>
<evidence type="ECO:0000313" key="8">
    <source>
        <dbReference type="EMBL" id="TCS85868.1"/>
    </source>
</evidence>
<dbReference type="GO" id="GO:0009279">
    <property type="term" value="C:cell outer membrane"/>
    <property type="evidence" value="ECO:0007669"/>
    <property type="project" value="UniProtKB-SubCell"/>
</dbReference>